<feature type="transmembrane region" description="Helical" evidence="6">
    <location>
        <begin position="201"/>
        <end position="220"/>
    </location>
</feature>
<feature type="transmembrane region" description="Helical" evidence="6">
    <location>
        <begin position="174"/>
        <end position="195"/>
    </location>
</feature>
<sequence length="474" mass="50310">MDLDESESNRTSGKVPIGRSAYDTLEEVIDRIGMNPVHLRILLIAACGGLFNVIEQYNIGYAAPLLVEQWDLSARSVAWLSSATFLAMAVGSVVSGIYADRLGREPLFIVNILIYSVGALIAAFAPNYEVLLLVRVIVGIGLGGEMALGYTLVAEFIPRRQRAASSATMSLMHGGVGIWAASLLAAVILGPVAAVLGHPEYAWRILLGVMVFPAILALIARRSMPETPRFLLRAHRIDELNLTLTALMQKRIRLGAGDDVTVFVEPGTRPEDDPAARLRDLFHPKLLRKNLIASVLATTLFAGVASLTVYVPTVLVDLGYEASSAAAISTLITFGGLLGGVIGIVVGHRLPRRFVLATCALTSAIALAVLVAHQTTLLVVVLGFATALALQVFSGSFWGYLPELYPTRVRALGVAFATTVGLVVGASLGPLLAGTLLDTFGSTTMFTALAAVMLVMPTAAVFGPETHRRALSED</sequence>
<feature type="domain" description="Major facilitator superfamily (MFS) profile" evidence="7">
    <location>
        <begin position="41"/>
        <end position="468"/>
    </location>
</feature>
<dbReference type="STRING" id="158898.SAMN04488548_136257"/>
<dbReference type="PROSITE" id="PS50850">
    <property type="entry name" value="MFS"/>
    <property type="match status" value="1"/>
</dbReference>
<name>A0A1H2LG25_9ACTN</name>
<evidence type="ECO:0000256" key="4">
    <source>
        <dbReference type="ARBA" id="ARBA00022989"/>
    </source>
</evidence>
<feature type="transmembrane region" description="Helical" evidence="6">
    <location>
        <begin position="291"/>
        <end position="313"/>
    </location>
</feature>
<dbReference type="EMBL" id="FNLM01000036">
    <property type="protein sequence ID" value="SDU79685.1"/>
    <property type="molecule type" value="Genomic_DNA"/>
</dbReference>
<dbReference type="InterPro" id="IPR005828">
    <property type="entry name" value="MFS_sugar_transport-like"/>
</dbReference>
<feature type="transmembrane region" description="Helical" evidence="6">
    <location>
        <begin position="445"/>
        <end position="463"/>
    </location>
</feature>
<dbReference type="InterPro" id="IPR005829">
    <property type="entry name" value="Sugar_transporter_CS"/>
</dbReference>
<evidence type="ECO:0000256" key="3">
    <source>
        <dbReference type="ARBA" id="ARBA00022692"/>
    </source>
</evidence>
<gene>
    <name evidence="8" type="ORF">SAMN04488548_136257</name>
</gene>
<dbReference type="Proteomes" id="UP000183180">
    <property type="component" value="Unassembled WGS sequence"/>
</dbReference>
<evidence type="ECO:0000256" key="1">
    <source>
        <dbReference type="ARBA" id="ARBA00004651"/>
    </source>
</evidence>
<evidence type="ECO:0000313" key="8">
    <source>
        <dbReference type="EMBL" id="SDU79685.1"/>
    </source>
</evidence>
<dbReference type="GO" id="GO:0022857">
    <property type="term" value="F:transmembrane transporter activity"/>
    <property type="evidence" value="ECO:0007669"/>
    <property type="project" value="InterPro"/>
</dbReference>
<feature type="transmembrane region" description="Helical" evidence="6">
    <location>
        <begin position="41"/>
        <end position="59"/>
    </location>
</feature>
<dbReference type="PANTHER" id="PTHR23511">
    <property type="entry name" value="SYNAPTIC VESICLE GLYCOPROTEIN 2"/>
    <property type="match status" value="1"/>
</dbReference>
<dbReference type="GO" id="GO:0005886">
    <property type="term" value="C:plasma membrane"/>
    <property type="evidence" value="ECO:0007669"/>
    <property type="project" value="UniProtKB-SubCell"/>
</dbReference>
<accession>A0A1H2LG25</accession>
<feature type="transmembrane region" description="Helical" evidence="6">
    <location>
        <begin position="412"/>
        <end position="433"/>
    </location>
</feature>
<keyword evidence="2" id="KW-0813">Transport</keyword>
<comment type="subcellular location">
    <subcellularLocation>
        <location evidence="1">Cell membrane</location>
        <topology evidence="1">Multi-pass membrane protein</topology>
    </subcellularLocation>
</comment>
<dbReference type="AlphaFoldDB" id="A0A1H2LG25"/>
<dbReference type="InterPro" id="IPR020846">
    <property type="entry name" value="MFS_dom"/>
</dbReference>
<dbReference type="Gene3D" id="1.20.1250.20">
    <property type="entry name" value="MFS general substrate transporter like domains"/>
    <property type="match status" value="1"/>
</dbReference>
<dbReference type="PROSITE" id="PS00217">
    <property type="entry name" value="SUGAR_TRANSPORT_2"/>
    <property type="match status" value="1"/>
</dbReference>
<evidence type="ECO:0000256" key="5">
    <source>
        <dbReference type="ARBA" id="ARBA00023136"/>
    </source>
</evidence>
<organism evidence="8 9">
    <name type="scientific">Gordonia westfalica</name>
    <dbReference type="NCBI Taxonomy" id="158898"/>
    <lineage>
        <taxon>Bacteria</taxon>
        <taxon>Bacillati</taxon>
        <taxon>Actinomycetota</taxon>
        <taxon>Actinomycetes</taxon>
        <taxon>Mycobacteriales</taxon>
        <taxon>Gordoniaceae</taxon>
        <taxon>Gordonia</taxon>
    </lineage>
</organism>
<feature type="transmembrane region" description="Helical" evidence="6">
    <location>
        <begin position="132"/>
        <end position="153"/>
    </location>
</feature>
<keyword evidence="4 6" id="KW-1133">Transmembrane helix</keyword>
<proteinExistence type="predicted"/>
<dbReference type="PANTHER" id="PTHR23511:SF34">
    <property type="entry name" value="SYNAPTIC VESICLE GLYCOPROTEIN 2"/>
    <property type="match status" value="1"/>
</dbReference>
<evidence type="ECO:0000313" key="9">
    <source>
        <dbReference type="Proteomes" id="UP000183180"/>
    </source>
</evidence>
<dbReference type="InterPro" id="IPR036259">
    <property type="entry name" value="MFS_trans_sf"/>
</dbReference>
<keyword evidence="3 6" id="KW-0812">Transmembrane</keyword>
<evidence type="ECO:0000256" key="6">
    <source>
        <dbReference type="SAM" id="Phobius"/>
    </source>
</evidence>
<dbReference type="SUPFAM" id="SSF103473">
    <property type="entry name" value="MFS general substrate transporter"/>
    <property type="match status" value="1"/>
</dbReference>
<feature type="transmembrane region" description="Helical" evidence="6">
    <location>
        <begin position="325"/>
        <end position="347"/>
    </location>
</feature>
<protein>
    <submittedName>
        <fullName evidence="8">MFS transporter, putative metabolite:H+ symporter</fullName>
    </submittedName>
</protein>
<reference evidence="8 9" key="1">
    <citation type="submission" date="2016-10" db="EMBL/GenBank/DDBJ databases">
        <authorList>
            <person name="de Groot N.N."/>
        </authorList>
    </citation>
    <scope>NUCLEOTIDE SEQUENCE [LARGE SCALE GENOMIC DNA]</scope>
    <source>
        <strain evidence="8 9">DSM 44215</strain>
    </source>
</reference>
<feature type="transmembrane region" description="Helical" evidence="6">
    <location>
        <begin position="106"/>
        <end position="126"/>
    </location>
</feature>
<keyword evidence="5 6" id="KW-0472">Membrane</keyword>
<evidence type="ECO:0000256" key="2">
    <source>
        <dbReference type="ARBA" id="ARBA00022448"/>
    </source>
</evidence>
<feature type="transmembrane region" description="Helical" evidence="6">
    <location>
        <begin position="354"/>
        <end position="372"/>
    </location>
</feature>
<evidence type="ECO:0000259" key="7">
    <source>
        <dbReference type="PROSITE" id="PS50850"/>
    </source>
</evidence>
<dbReference type="Pfam" id="PF00083">
    <property type="entry name" value="Sugar_tr"/>
    <property type="match status" value="1"/>
</dbReference>
<feature type="transmembrane region" description="Helical" evidence="6">
    <location>
        <begin position="378"/>
        <end position="400"/>
    </location>
</feature>
<feature type="transmembrane region" description="Helical" evidence="6">
    <location>
        <begin position="79"/>
        <end position="99"/>
    </location>
</feature>